<reference evidence="1" key="1">
    <citation type="journal article" date="2020" name="Stud. Mycol.">
        <title>101 Dothideomycetes genomes: a test case for predicting lifestyles and emergence of pathogens.</title>
        <authorList>
            <person name="Haridas S."/>
            <person name="Albert R."/>
            <person name="Binder M."/>
            <person name="Bloem J."/>
            <person name="Labutti K."/>
            <person name="Salamov A."/>
            <person name="Andreopoulos B."/>
            <person name="Baker S."/>
            <person name="Barry K."/>
            <person name="Bills G."/>
            <person name="Bluhm B."/>
            <person name="Cannon C."/>
            <person name="Castanera R."/>
            <person name="Culley D."/>
            <person name="Daum C."/>
            <person name="Ezra D."/>
            <person name="Gonzalez J."/>
            <person name="Henrissat B."/>
            <person name="Kuo A."/>
            <person name="Liang C."/>
            <person name="Lipzen A."/>
            <person name="Lutzoni F."/>
            <person name="Magnuson J."/>
            <person name="Mondo S."/>
            <person name="Nolan M."/>
            <person name="Ohm R."/>
            <person name="Pangilinan J."/>
            <person name="Park H.-J."/>
            <person name="Ramirez L."/>
            <person name="Alfaro M."/>
            <person name="Sun H."/>
            <person name="Tritt A."/>
            <person name="Yoshinaga Y."/>
            <person name="Zwiers L.-H."/>
            <person name="Turgeon B."/>
            <person name="Goodwin S."/>
            <person name="Spatafora J."/>
            <person name="Crous P."/>
            <person name="Grigoriev I."/>
        </authorList>
    </citation>
    <scope>NUCLEOTIDE SEQUENCE</scope>
    <source>
        <strain evidence="1">CBS 113818</strain>
    </source>
</reference>
<dbReference type="EMBL" id="MU006218">
    <property type="protein sequence ID" value="KAF2831042.1"/>
    <property type="molecule type" value="Genomic_DNA"/>
</dbReference>
<dbReference type="AlphaFoldDB" id="A0A6A7ACQ2"/>
<evidence type="ECO:0000313" key="2">
    <source>
        <dbReference type="Proteomes" id="UP000799424"/>
    </source>
</evidence>
<accession>A0A6A7ACQ2</accession>
<dbReference type="OrthoDB" id="3692518at2759"/>
<name>A0A6A7ACQ2_9PLEO</name>
<keyword evidence="2" id="KW-1185">Reference proteome</keyword>
<sequence>MPHEDTVGTLRSQALATLEKLLQVDRNMWQEAVDYLTGPIFCWVLVSDAQPHMYLLRALRKTAPKEVVTRIVHARLSQVTVQRHIDALIPRRYDTSTVTPSPHIVQLGPQTIEYGYRRARKMVTSEVGYAMIILPHVLPSLQRLDITLDVADYERTSCRM</sequence>
<dbReference type="Proteomes" id="UP000799424">
    <property type="component" value="Unassembled WGS sequence"/>
</dbReference>
<gene>
    <name evidence="1" type="ORF">CC86DRAFT_401601</name>
</gene>
<proteinExistence type="predicted"/>
<protein>
    <submittedName>
        <fullName evidence="1">Uncharacterized protein</fullName>
    </submittedName>
</protein>
<evidence type="ECO:0000313" key="1">
    <source>
        <dbReference type="EMBL" id="KAF2831042.1"/>
    </source>
</evidence>
<organism evidence="1 2">
    <name type="scientific">Ophiobolus disseminans</name>
    <dbReference type="NCBI Taxonomy" id="1469910"/>
    <lineage>
        <taxon>Eukaryota</taxon>
        <taxon>Fungi</taxon>
        <taxon>Dikarya</taxon>
        <taxon>Ascomycota</taxon>
        <taxon>Pezizomycotina</taxon>
        <taxon>Dothideomycetes</taxon>
        <taxon>Pleosporomycetidae</taxon>
        <taxon>Pleosporales</taxon>
        <taxon>Pleosporineae</taxon>
        <taxon>Phaeosphaeriaceae</taxon>
        <taxon>Ophiobolus</taxon>
    </lineage>
</organism>